<accession>D5MI73</accession>
<gene>
    <name evidence="2" type="ORF">DAMO_0106</name>
</gene>
<dbReference type="AlphaFoldDB" id="D5MI73"/>
<dbReference type="EMBL" id="FP565575">
    <property type="protein sequence ID" value="CBE67223.1"/>
    <property type="molecule type" value="Genomic_DNA"/>
</dbReference>
<dbReference type="Proteomes" id="UP000006898">
    <property type="component" value="Chromosome"/>
</dbReference>
<organism evidence="2 3">
    <name type="scientific">Methylomirabilis oxygeniifera</name>
    <dbReference type="NCBI Taxonomy" id="671143"/>
    <lineage>
        <taxon>Bacteria</taxon>
        <taxon>Candidatus Methylomirabilota</taxon>
        <taxon>Candidatus Methylomirabilia</taxon>
        <taxon>Candidatus Methylomirabilales</taxon>
        <taxon>Candidatus Methylomirabilaceae</taxon>
        <taxon>Candidatus Methylomirabilis</taxon>
    </lineage>
</organism>
<feature type="compositionally biased region" description="Basic and acidic residues" evidence="1">
    <location>
        <begin position="1"/>
        <end position="15"/>
    </location>
</feature>
<evidence type="ECO:0000313" key="2">
    <source>
        <dbReference type="EMBL" id="CBE67223.1"/>
    </source>
</evidence>
<proteinExistence type="predicted"/>
<reference evidence="2 3" key="1">
    <citation type="journal article" date="2010" name="Nature">
        <title>Nitrite-driven anaerobic methane oxidation by oxygenic bacteria.</title>
        <authorList>
            <person name="Ettwig K.F."/>
            <person name="Butler M.K."/>
            <person name="Le Paslier D."/>
            <person name="Pelletier E."/>
            <person name="Mangenot S."/>
            <person name="Kuypers M.M.M."/>
            <person name="Schreiber F."/>
            <person name="Dutilh B.E."/>
            <person name="Zedelius J."/>
            <person name="de Beer D."/>
            <person name="Gloerich J."/>
            <person name="Wessels H.J.C.T."/>
            <person name="van Allen T."/>
            <person name="Luesken F."/>
            <person name="Wu M."/>
            <person name="van de Pas-Schoonen K.T."/>
            <person name="Op den Camp H.J.M."/>
            <person name="Janssen-Megens E.M."/>
            <person name="Francoijs K-J."/>
            <person name="Stunnenberg H."/>
            <person name="Weissenbach J."/>
            <person name="Jetten M.S.M."/>
            <person name="Strous M."/>
        </authorList>
    </citation>
    <scope>NUCLEOTIDE SEQUENCE [LARGE SCALE GENOMIC DNA]</scope>
</reference>
<evidence type="ECO:0000313" key="3">
    <source>
        <dbReference type="Proteomes" id="UP000006898"/>
    </source>
</evidence>
<dbReference type="KEGG" id="mox:DAMO_0106"/>
<sequence length="90" mass="9802">MADMIDMARKPRIHDPGASSHVVSRGNQGRPIFRDAADCQHYLPLLQAGVGREVGDLTMHAMAGMLGHDPGGLSRGLQRLVEEMTRDPDL</sequence>
<feature type="region of interest" description="Disordered" evidence="1">
    <location>
        <begin position="1"/>
        <end position="27"/>
    </location>
</feature>
<dbReference type="STRING" id="671143.DAMO_0106"/>
<protein>
    <submittedName>
        <fullName evidence="2">Uncharacterized protein</fullName>
    </submittedName>
</protein>
<name>D5MI73_METO1</name>
<dbReference type="HOGENOM" id="CLU_2435381_0_0_0"/>
<evidence type="ECO:0000256" key="1">
    <source>
        <dbReference type="SAM" id="MobiDB-lite"/>
    </source>
</evidence>